<dbReference type="InterPro" id="IPR046858">
    <property type="entry name" value="ChrB_N"/>
</dbReference>
<reference evidence="2 3" key="1">
    <citation type="submission" date="2011-09" db="EMBL/GenBank/DDBJ databases">
        <title>The draft genome of Fischerella sp. JSC-11.</title>
        <authorList>
            <consortium name="US DOE Joint Genome Institute (JGI-PGF)"/>
            <person name="Lucas S."/>
            <person name="Han J."/>
            <person name="Lapidus A."/>
            <person name="Cheng J.-F."/>
            <person name="Goodwin L."/>
            <person name="Pitluck S."/>
            <person name="Peters L."/>
            <person name="Land M.L."/>
            <person name="Hauser L."/>
            <person name="Sarkisova S."/>
            <person name="Bryant D.A."/>
            <person name="Brown I."/>
            <person name="Woyke T.J."/>
        </authorList>
    </citation>
    <scope>NUCLEOTIDE SEQUENCE [LARGE SCALE GENOMIC DNA]</scope>
    <source>
        <strain evidence="2 3">JSC-11</strain>
    </source>
</reference>
<protein>
    <submittedName>
        <fullName evidence="2">ChrB domain-containing protein</fullName>
    </submittedName>
</protein>
<sequence>MQQMLHLILQIRTMRILMNQKFWNLLIYRVPAQPSTKRVYIWRKLKGWGGLYLQQSVCVLPQREDLQHQMEELKADILESGGEADLLTVAIDNTEQNAMLIERFQQQAAQEYQEFLGRCQDFHKELSHEREIKNLTFAELDENEVELAKLRSWLPKIRERDLFEAPGKYTQAMEALSACEQDFQVFSQQVYETQSTDFDNFLEI</sequence>
<dbReference type="EMBL" id="AGIZ01000001">
    <property type="protein sequence ID" value="EHC19420.1"/>
    <property type="molecule type" value="Genomic_DNA"/>
</dbReference>
<accession>G6FMZ0</accession>
<dbReference type="Pfam" id="PF20229">
    <property type="entry name" value="ChrB_N"/>
    <property type="match status" value="1"/>
</dbReference>
<organism evidence="2 3">
    <name type="scientific">Fischerella thermalis JSC-11</name>
    <dbReference type="NCBI Taxonomy" id="741277"/>
    <lineage>
        <taxon>Bacteria</taxon>
        <taxon>Bacillati</taxon>
        <taxon>Cyanobacteriota</taxon>
        <taxon>Cyanophyceae</taxon>
        <taxon>Nostocales</taxon>
        <taxon>Hapalosiphonaceae</taxon>
        <taxon>Fischerella</taxon>
    </lineage>
</organism>
<gene>
    <name evidence="2" type="ORF">FJSC11DRAFT_0237</name>
</gene>
<evidence type="ECO:0000313" key="3">
    <source>
        <dbReference type="Proteomes" id="UP000004344"/>
    </source>
</evidence>
<proteinExistence type="predicted"/>
<feature type="domain" description="ChrB N-terminal" evidence="1">
    <location>
        <begin position="38"/>
        <end position="194"/>
    </location>
</feature>
<dbReference type="Proteomes" id="UP000004344">
    <property type="component" value="Unassembled WGS sequence"/>
</dbReference>
<evidence type="ECO:0000259" key="1">
    <source>
        <dbReference type="Pfam" id="PF20229"/>
    </source>
</evidence>
<name>G6FMZ0_9CYAN</name>
<dbReference type="PATRIC" id="fig|741277.3.peg.280"/>
<evidence type="ECO:0000313" key="2">
    <source>
        <dbReference type="EMBL" id="EHC19420.1"/>
    </source>
</evidence>
<keyword evidence="3" id="KW-1185">Reference proteome</keyword>
<comment type="caution">
    <text evidence="2">The sequence shown here is derived from an EMBL/GenBank/DDBJ whole genome shotgun (WGS) entry which is preliminary data.</text>
</comment>
<dbReference type="AlphaFoldDB" id="G6FMZ0"/>